<protein>
    <recommendedName>
        <fullName evidence="2">2EXR domain-containing protein</fullName>
    </recommendedName>
</protein>
<feature type="region of interest" description="Disordered" evidence="1">
    <location>
        <begin position="1"/>
        <end position="47"/>
    </location>
</feature>
<feature type="compositionally biased region" description="Low complexity" evidence="1">
    <location>
        <begin position="18"/>
        <end position="32"/>
    </location>
</feature>
<organism evidence="3 4">
    <name type="scientific">Hyaloscypha variabilis (strain UAMH 11265 / GT02V1 / F)</name>
    <name type="common">Meliniomyces variabilis</name>
    <dbReference type="NCBI Taxonomy" id="1149755"/>
    <lineage>
        <taxon>Eukaryota</taxon>
        <taxon>Fungi</taxon>
        <taxon>Dikarya</taxon>
        <taxon>Ascomycota</taxon>
        <taxon>Pezizomycotina</taxon>
        <taxon>Leotiomycetes</taxon>
        <taxon>Helotiales</taxon>
        <taxon>Hyaloscyphaceae</taxon>
        <taxon>Hyaloscypha</taxon>
        <taxon>Hyaloscypha variabilis</taxon>
    </lineage>
</organism>
<sequence length="431" mass="49155">MSTTKFRFQPNWYEKQTSSESDAAPSDPPISSHLMSGHPMSSPLTKSFSPPKGVWDIIAGAYTRTALEKQSDKIFHLFPNLPKELRQEIWLLSLPGSRIVEVFWDEAKNECWSVTPLPTALSVNQEARGVALEHYDLLFSTRGESKKIYFNTEVDELYLGLGNIVSTTSSDPCVAFLKDIGSEDCGKIGNLTLDDDFAENYAREKGLWPLSNLRSMTIAAHYGNDDIVVFREVNSQGLSDDNTSTLDYWQFGEDGHIELWGQDKFAESGNTWEYEVDCKRSGIMTSGRHPRLAVSRNVAKYRLKKDPKWAKRMRFLLEETMVDWTGCLRLQDGVFDRLIQMERMDIRKYYEMGVLLAEKMGKGLEGLDPLMVYAIQNPCVCPVGHKKQQYRLKEEYCGMLKLDLLEALIEVDSREFIRNLLNSLQLQPGVN</sequence>
<feature type="domain" description="2EXR" evidence="2">
    <location>
        <begin position="75"/>
        <end position="156"/>
    </location>
</feature>
<evidence type="ECO:0000313" key="3">
    <source>
        <dbReference type="EMBL" id="PMD46199.1"/>
    </source>
</evidence>
<keyword evidence="4" id="KW-1185">Reference proteome</keyword>
<gene>
    <name evidence="3" type="ORF">L207DRAFT_207104</name>
</gene>
<name>A0A2J6S606_HYAVF</name>
<proteinExistence type="predicted"/>
<evidence type="ECO:0000313" key="4">
    <source>
        <dbReference type="Proteomes" id="UP000235786"/>
    </source>
</evidence>
<reference evidence="3 4" key="1">
    <citation type="submission" date="2016-04" db="EMBL/GenBank/DDBJ databases">
        <title>A degradative enzymes factory behind the ericoid mycorrhizal symbiosis.</title>
        <authorList>
            <consortium name="DOE Joint Genome Institute"/>
            <person name="Martino E."/>
            <person name="Morin E."/>
            <person name="Grelet G."/>
            <person name="Kuo A."/>
            <person name="Kohler A."/>
            <person name="Daghino S."/>
            <person name="Barry K."/>
            <person name="Choi C."/>
            <person name="Cichocki N."/>
            <person name="Clum A."/>
            <person name="Copeland A."/>
            <person name="Hainaut M."/>
            <person name="Haridas S."/>
            <person name="Labutti K."/>
            <person name="Lindquist E."/>
            <person name="Lipzen A."/>
            <person name="Khouja H.-R."/>
            <person name="Murat C."/>
            <person name="Ohm R."/>
            <person name="Olson A."/>
            <person name="Spatafora J."/>
            <person name="Veneault-Fourrey C."/>
            <person name="Henrissat B."/>
            <person name="Grigoriev I."/>
            <person name="Martin F."/>
            <person name="Perotto S."/>
        </authorList>
    </citation>
    <scope>NUCLEOTIDE SEQUENCE [LARGE SCALE GENOMIC DNA]</scope>
    <source>
        <strain evidence="3 4">F</strain>
    </source>
</reference>
<dbReference type="PANTHER" id="PTHR35910">
    <property type="entry name" value="2EXR DOMAIN-CONTAINING PROTEIN"/>
    <property type="match status" value="1"/>
</dbReference>
<dbReference type="EMBL" id="KZ613939">
    <property type="protein sequence ID" value="PMD46199.1"/>
    <property type="molecule type" value="Genomic_DNA"/>
</dbReference>
<evidence type="ECO:0000256" key="1">
    <source>
        <dbReference type="SAM" id="MobiDB-lite"/>
    </source>
</evidence>
<evidence type="ECO:0000259" key="2">
    <source>
        <dbReference type="Pfam" id="PF20150"/>
    </source>
</evidence>
<dbReference type="OrthoDB" id="3557569at2759"/>
<dbReference type="AlphaFoldDB" id="A0A2J6S606"/>
<dbReference type="InterPro" id="IPR045518">
    <property type="entry name" value="2EXR"/>
</dbReference>
<dbReference type="Pfam" id="PF20150">
    <property type="entry name" value="2EXR"/>
    <property type="match status" value="1"/>
</dbReference>
<dbReference type="Proteomes" id="UP000235786">
    <property type="component" value="Unassembled WGS sequence"/>
</dbReference>
<accession>A0A2J6S606</accession>
<dbReference type="PANTHER" id="PTHR35910:SF1">
    <property type="entry name" value="2EXR DOMAIN-CONTAINING PROTEIN"/>
    <property type="match status" value="1"/>
</dbReference>